<feature type="transmembrane region" description="Helical" evidence="2">
    <location>
        <begin position="48"/>
        <end position="70"/>
    </location>
</feature>
<keyword evidence="2" id="KW-1133">Transmembrane helix</keyword>
<sequence length="134" mass="14004">MTVSTSSSVVSAPPASSSSPGPIGAVPPTPLVGTQGNSEDSWWKKPEALIAMMGMALTGVIGYFSSSWTVKESVSRLSSNVSVLAERVNNLSDRVSEAKSSSASVPSIERDIAVIQVKIEANAKAIEELRQKAK</sequence>
<evidence type="ECO:0000256" key="2">
    <source>
        <dbReference type="SAM" id="Phobius"/>
    </source>
</evidence>
<organism evidence="3 4">
    <name type="scientific">Nitrosomonas eutropha</name>
    <dbReference type="NCBI Taxonomy" id="916"/>
    <lineage>
        <taxon>Bacteria</taxon>
        <taxon>Pseudomonadati</taxon>
        <taxon>Pseudomonadota</taxon>
        <taxon>Betaproteobacteria</taxon>
        <taxon>Nitrosomonadales</taxon>
        <taxon>Nitrosomonadaceae</taxon>
        <taxon>Nitrosomonas</taxon>
    </lineage>
</organism>
<keyword evidence="2" id="KW-0812">Transmembrane</keyword>
<dbReference type="AlphaFoldDB" id="A0A1I7F892"/>
<keyword evidence="2" id="KW-0472">Membrane</keyword>
<feature type="compositionally biased region" description="Low complexity" evidence="1">
    <location>
        <begin position="1"/>
        <end position="24"/>
    </location>
</feature>
<dbReference type="Proteomes" id="UP000183926">
    <property type="component" value="Unassembled WGS sequence"/>
</dbReference>
<gene>
    <name evidence="3" type="ORF">SAMN05216339_101342</name>
</gene>
<evidence type="ECO:0000256" key="1">
    <source>
        <dbReference type="SAM" id="MobiDB-lite"/>
    </source>
</evidence>
<reference evidence="3 4" key="1">
    <citation type="submission" date="2016-10" db="EMBL/GenBank/DDBJ databases">
        <authorList>
            <person name="de Groot N.N."/>
        </authorList>
    </citation>
    <scope>NUCLEOTIDE SEQUENCE [LARGE SCALE GENOMIC DNA]</scope>
    <source>
        <strain evidence="3 4">Nm24</strain>
    </source>
</reference>
<dbReference type="RefSeq" id="WP_143100910.1">
    <property type="nucleotide sequence ID" value="NZ_FPBL01000001.1"/>
</dbReference>
<evidence type="ECO:0000313" key="4">
    <source>
        <dbReference type="Proteomes" id="UP000183926"/>
    </source>
</evidence>
<proteinExistence type="predicted"/>
<name>A0A1I7F892_9PROT</name>
<accession>A0A1I7F892</accession>
<evidence type="ECO:0000313" key="3">
    <source>
        <dbReference type="EMBL" id="SFU32397.1"/>
    </source>
</evidence>
<dbReference type="EMBL" id="FPBL01000001">
    <property type="protein sequence ID" value="SFU32397.1"/>
    <property type="molecule type" value="Genomic_DNA"/>
</dbReference>
<protein>
    <submittedName>
        <fullName evidence="3">Uncharacterized protein</fullName>
    </submittedName>
</protein>
<feature type="region of interest" description="Disordered" evidence="1">
    <location>
        <begin position="1"/>
        <end position="39"/>
    </location>
</feature>